<evidence type="ECO:0000313" key="1">
    <source>
        <dbReference type="EMBL" id="CDO89477.1"/>
    </source>
</evidence>
<accession>A0A024K1L4</accession>
<evidence type="ECO:0000313" key="3">
    <source>
        <dbReference type="Proteomes" id="UP000193710"/>
    </source>
</evidence>
<dbReference type="Proteomes" id="UP000028880">
    <property type="component" value="Unassembled WGS sequence"/>
</dbReference>
<proteinExistence type="predicted"/>
<evidence type="ECO:0000313" key="2">
    <source>
        <dbReference type="EMBL" id="ORX04847.1"/>
    </source>
</evidence>
<gene>
    <name evidence="2" type="ORF">AWC29_13170</name>
    <name evidence="1" type="ORF">BN973_03853</name>
</gene>
<reference evidence="1" key="2">
    <citation type="submission" date="2014-04" db="EMBL/GenBank/DDBJ databases">
        <authorList>
            <person name="Xu Y.W."/>
            <person name="Yang Q."/>
        </authorList>
    </citation>
    <scope>NUCLEOTIDE SEQUENCE</scope>
    <source>
        <strain evidence="1">DSM 44626</strain>
    </source>
</reference>
<dbReference type="SUPFAM" id="SSF55961">
    <property type="entry name" value="Bet v1-like"/>
    <property type="match status" value="1"/>
</dbReference>
<dbReference type="InterPro" id="IPR019639">
    <property type="entry name" value="DUF2505"/>
</dbReference>
<reference evidence="1" key="1">
    <citation type="journal article" date="2014" name="Genome Announc.">
        <title>Draft Genome Sequence of Mycobacterium triplex DSM 44626.</title>
        <authorList>
            <person name="Sassi M."/>
            <person name="Croce O."/>
            <person name="Robert C."/>
            <person name="Raoult D."/>
            <person name="Drancourt M."/>
        </authorList>
    </citation>
    <scope>NUCLEOTIDE SEQUENCE [LARGE SCALE GENOMIC DNA]</scope>
    <source>
        <strain evidence="1">DSM 44626</strain>
    </source>
</reference>
<dbReference type="AlphaFoldDB" id="A0A024K1L4"/>
<dbReference type="STRING" id="47839.BN973_03853"/>
<sequence length="168" mass="18075">MPRNFDVSTESPASVEQIYAAFSREEYWLARIALGDAATTTLDSLNVDPDGRLTVRVTQHVGRQLLPGPVAKFAPGELKLVHEETWKPNGGGHVLGQVNVSTSPGVGGARAEAWMEPTGDGTQLRFAIKVHVKIPLVGGKLEKTLGANLSESIPAVQRFTTSWIAEHP</sequence>
<dbReference type="OrthoDB" id="5178774at2"/>
<dbReference type="EMBL" id="HG964446">
    <property type="protein sequence ID" value="CDO89477.1"/>
    <property type="molecule type" value="Genomic_DNA"/>
</dbReference>
<dbReference type="EMBL" id="LQPY01000017">
    <property type="protein sequence ID" value="ORX04847.1"/>
    <property type="molecule type" value="Genomic_DNA"/>
</dbReference>
<reference evidence="2 3" key="3">
    <citation type="submission" date="2016-01" db="EMBL/GenBank/DDBJ databases">
        <title>The new phylogeny of the genus Mycobacterium.</title>
        <authorList>
            <person name="Tarcisio F."/>
            <person name="Conor M."/>
            <person name="Antonella G."/>
            <person name="Elisabetta G."/>
            <person name="Giulia F.S."/>
            <person name="Sara T."/>
            <person name="Anna F."/>
            <person name="Clotilde B."/>
            <person name="Roberto B."/>
            <person name="Veronica D.S."/>
            <person name="Fabio R."/>
            <person name="Monica P."/>
            <person name="Olivier J."/>
            <person name="Enrico T."/>
            <person name="Nicola S."/>
        </authorList>
    </citation>
    <scope>NUCLEOTIDE SEQUENCE [LARGE SCALE GENOMIC DNA]</scope>
    <source>
        <strain evidence="2 3">DSM 44626</strain>
    </source>
</reference>
<organism evidence="1">
    <name type="scientific">Mycobacterium triplex</name>
    <dbReference type="NCBI Taxonomy" id="47839"/>
    <lineage>
        <taxon>Bacteria</taxon>
        <taxon>Bacillati</taxon>
        <taxon>Actinomycetota</taxon>
        <taxon>Actinomycetes</taxon>
        <taxon>Mycobacteriales</taxon>
        <taxon>Mycobacteriaceae</taxon>
        <taxon>Mycobacterium</taxon>
        <taxon>Mycobacterium simiae complex</taxon>
    </lineage>
</organism>
<name>A0A024K1L4_9MYCO</name>
<dbReference type="HOGENOM" id="CLU_104590_0_1_11"/>
<dbReference type="eggNOG" id="ENOG5032RCY">
    <property type="taxonomic scope" value="Bacteria"/>
</dbReference>
<protein>
    <recommendedName>
        <fullName evidence="4">DUF2505 domain-containing protein</fullName>
    </recommendedName>
</protein>
<dbReference type="Proteomes" id="UP000193710">
    <property type="component" value="Unassembled WGS sequence"/>
</dbReference>
<keyword evidence="3" id="KW-1185">Reference proteome</keyword>
<dbReference type="Pfam" id="PF10698">
    <property type="entry name" value="DUF2505"/>
    <property type="match status" value="1"/>
</dbReference>
<evidence type="ECO:0008006" key="4">
    <source>
        <dbReference type="Google" id="ProtNLM"/>
    </source>
</evidence>
<dbReference type="RefSeq" id="WP_036470116.1">
    <property type="nucleotide sequence ID" value="NZ_HG964446.1"/>
</dbReference>